<dbReference type="Proteomes" id="UP000618382">
    <property type="component" value="Unassembled WGS sequence"/>
</dbReference>
<evidence type="ECO:0000256" key="10">
    <source>
        <dbReference type="SAM" id="Phobius"/>
    </source>
</evidence>
<keyword evidence="16" id="KW-1185">Reference proteome</keyword>
<sequence>MATTTTHAPGAAPATGPDDPPAAPTGLRADAAVVAPALVSARHLRRAPVDPATGRALAQVVLGWVWLLTGGLVALCWTVTAAGLVLVGVGIPMLVVGLVVGGWCASAERARLAAQTGVVVDAPAYRRAPRPGWWRWSTWWSVLADGRRWAHQAYALLATVVSTVGFALVVAVGGAGLAAVAFPVYGARSSLAGLAGLSAPVLAGAAVVAGVLLVWCAALAAQGTSLLLVILARALLGPGPRDELRRARAATHAAQDEAVHARARADELQATRSAAVAAADAERRRIERDLHDGAQQRLVALGVELGAARRRASRDPDAAAGALEHAHAEVKETLAELRDLVRGIHPAVLTDRGLDAALSALAARSPVPVRVVVPDPGTLARATPAAQAAAYFVVAEALTNVAKHAAADHVVVEAGLVEHDGSCRLRVAVADDGTGGADAAPGGGLDGLRSRVAALDGTFDLDSPAGRGTRLTVEVPCAS</sequence>
<feature type="region of interest" description="Disordered" evidence="9">
    <location>
        <begin position="1"/>
        <end position="26"/>
    </location>
</feature>
<gene>
    <name evidence="14" type="ORF">BKA21_001599</name>
    <name evidence="13" type="ORF">Col01nite_01020</name>
</gene>
<dbReference type="EC" id="2.7.13.3" evidence="2"/>
<evidence type="ECO:0000313" key="13">
    <source>
        <dbReference type="EMBL" id="GIG30943.1"/>
    </source>
</evidence>
<keyword evidence="10" id="KW-0812">Transmembrane</keyword>
<organism evidence="14 15">
    <name type="scientific">Cellulomonas oligotrophica</name>
    <dbReference type="NCBI Taxonomy" id="931536"/>
    <lineage>
        <taxon>Bacteria</taxon>
        <taxon>Bacillati</taxon>
        <taxon>Actinomycetota</taxon>
        <taxon>Actinomycetes</taxon>
        <taxon>Micrococcales</taxon>
        <taxon>Cellulomonadaceae</taxon>
        <taxon>Cellulomonas</taxon>
    </lineage>
</organism>
<feature type="domain" description="Signal transduction histidine kinase subgroup 3 dimerisation and phosphoacceptor" evidence="11">
    <location>
        <begin position="282"/>
        <end position="349"/>
    </location>
</feature>
<dbReference type="AlphaFoldDB" id="A0A7Y9FEY1"/>
<dbReference type="PANTHER" id="PTHR24421:SF10">
    <property type="entry name" value="NITRATE_NITRITE SENSOR PROTEIN NARQ"/>
    <property type="match status" value="1"/>
</dbReference>
<evidence type="ECO:0000256" key="8">
    <source>
        <dbReference type="ARBA" id="ARBA00023012"/>
    </source>
</evidence>
<proteinExistence type="predicted"/>
<keyword evidence="8" id="KW-0902">Two-component regulatory system</keyword>
<dbReference type="InterPro" id="IPR011712">
    <property type="entry name" value="Sig_transdc_His_kin_sub3_dim/P"/>
</dbReference>
<evidence type="ECO:0000259" key="12">
    <source>
        <dbReference type="Pfam" id="PF13796"/>
    </source>
</evidence>
<feature type="domain" description="Putative sensor" evidence="12">
    <location>
        <begin position="71"/>
        <end position="236"/>
    </location>
</feature>
<keyword evidence="3" id="KW-0597">Phosphoprotein</keyword>
<protein>
    <recommendedName>
        <fullName evidence="2">histidine kinase</fullName>
        <ecNumber evidence="2">2.7.13.3</ecNumber>
    </recommendedName>
</protein>
<evidence type="ECO:0000256" key="4">
    <source>
        <dbReference type="ARBA" id="ARBA00022679"/>
    </source>
</evidence>
<evidence type="ECO:0000256" key="3">
    <source>
        <dbReference type="ARBA" id="ARBA00022553"/>
    </source>
</evidence>
<evidence type="ECO:0000256" key="2">
    <source>
        <dbReference type="ARBA" id="ARBA00012438"/>
    </source>
</evidence>
<accession>A0A7Y9FEY1</accession>
<evidence type="ECO:0000313" key="16">
    <source>
        <dbReference type="Proteomes" id="UP000618382"/>
    </source>
</evidence>
<feature type="transmembrane region" description="Helical" evidence="10">
    <location>
        <begin position="154"/>
        <end position="185"/>
    </location>
</feature>
<keyword evidence="6 14" id="KW-0418">Kinase</keyword>
<dbReference type="GO" id="GO:0005524">
    <property type="term" value="F:ATP binding"/>
    <property type="evidence" value="ECO:0007669"/>
    <property type="project" value="UniProtKB-KW"/>
</dbReference>
<feature type="compositionally biased region" description="Low complexity" evidence="9">
    <location>
        <begin position="1"/>
        <end position="17"/>
    </location>
</feature>
<keyword evidence="5" id="KW-0547">Nucleotide-binding</keyword>
<dbReference type="Pfam" id="PF07730">
    <property type="entry name" value="HisKA_3"/>
    <property type="match status" value="1"/>
</dbReference>
<dbReference type="CDD" id="cd16917">
    <property type="entry name" value="HATPase_UhpB-NarQ-NarX-like"/>
    <property type="match status" value="1"/>
</dbReference>
<evidence type="ECO:0000256" key="5">
    <source>
        <dbReference type="ARBA" id="ARBA00022741"/>
    </source>
</evidence>
<evidence type="ECO:0000256" key="7">
    <source>
        <dbReference type="ARBA" id="ARBA00022840"/>
    </source>
</evidence>
<dbReference type="EMBL" id="BONN01000001">
    <property type="protein sequence ID" value="GIG30943.1"/>
    <property type="molecule type" value="Genomic_DNA"/>
</dbReference>
<dbReference type="Pfam" id="PF13796">
    <property type="entry name" value="Sensor"/>
    <property type="match status" value="1"/>
</dbReference>
<dbReference type="GO" id="GO:0000155">
    <property type="term" value="F:phosphorelay sensor kinase activity"/>
    <property type="evidence" value="ECO:0007669"/>
    <property type="project" value="InterPro"/>
</dbReference>
<keyword evidence="10" id="KW-1133">Transmembrane helix</keyword>
<dbReference type="PANTHER" id="PTHR24421">
    <property type="entry name" value="NITRATE/NITRITE SENSOR PROTEIN NARX-RELATED"/>
    <property type="match status" value="1"/>
</dbReference>
<feature type="transmembrane region" description="Helical" evidence="10">
    <location>
        <begin position="81"/>
        <end position="105"/>
    </location>
</feature>
<feature type="transmembrane region" description="Helical" evidence="10">
    <location>
        <begin position="56"/>
        <end position="75"/>
    </location>
</feature>
<dbReference type="RefSeq" id="WP_140457740.1">
    <property type="nucleotide sequence ID" value="NZ_BAABFI010000002.1"/>
</dbReference>
<keyword evidence="4" id="KW-0808">Transferase</keyword>
<reference evidence="13 16" key="2">
    <citation type="submission" date="2021-01" db="EMBL/GenBank/DDBJ databases">
        <title>Whole genome shotgun sequence of Cellulomonas oligotrophica NBRC 109435.</title>
        <authorList>
            <person name="Komaki H."/>
            <person name="Tamura T."/>
        </authorList>
    </citation>
    <scope>NUCLEOTIDE SEQUENCE [LARGE SCALE GENOMIC DNA]</scope>
    <source>
        <strain evidence="13 16">NBRC 109435</strain>
    </source>
</reference>
<dbReference type="SUPFAM" id="SSF55874">
    <property type="entry name" value="ATPase domain of HSP90 chaperone/DNA topoisomerase II/histidine kinase"/>
    <property type="match status" value="1"/>
</dbReference>
<comment type="caution">
    <text evidence="14">The sequence shown here is derived from an EMBL/GenBank/DDBJ whole genome shotgun (WGS) entry which is preliminary data.</text>
</comment>
<dbReference type="Proteomes" id="UP000577956">
    <property type="component" value="Unassembled WGS sequence"/>
</dbReference>
<comment type="catalytic activity">
    <reaction evidence="1">
        <text>ATP + protein L-histidine = ADP + protein N-phospho-L-histidine.</text>
        <dbReference type="EC" id="2.7.13.3"/>
    </reaction>
</comment>
<dbReference type="GO" id="GO:0046983">
    <property type="term" value="F:protein dimerization activity"/>
    <property type="evidence" value="ECO:0007669"/>
    <property type="project" value="InterPro"/>
</dbReference>
<evidence type="ECO:0000256" key="9">
    <source>
        <dbReference type="SAM" id="MobiDB-lite"/>
    </source>
</evidence>
<dbReference type="InterPro" id="IPR036890">
    <property type="entry name" value="HATPase_C_sf"/>
</dbReference>
<dbReference type="Gene3D" id="3.30.565.10">
    <property type="entry name" value="Histidine kinase-like ATPase, C-terminal domain"/>
    <property type="match status" value="1"/>
</dbReference>
<dbReference type="InterPro" id="IPR025828">
    <property type="entry name" value="Put_sensor_dom"/>
</dbReference>
<evidence type="ECO:0000313" key="14">
    <source>
        <dbReference type="EMBL" id="NYD86050.1"/>
    </source>
</evidence>
<name>A0A7Y9FEY1_9CELL</name>
<evidence type="ECO:0000256" key="1">
    <source>
        <dbReference type="ARBA" id="ARBA00000085"/>
    </source>
</evidence>
<dbReference type="GO" id="GO:0016020">
    <property type="term" value="C:membrane"/>
    <property type="evidence" value="ECO:0007669"/>
    <property type="project" value="InterPro"/>
</dbReference>
<reference evidence="14 15" key="1">
    <citation type="submission" date="2020-07" db="EMBL/GenBank/DDBJ databases">
        <title>Sequencing the genomes of 1000 actinobacteria strains.</title>
        <authorList>
            <person name="Klenk H.-P."/>
        </authorList>
    </citation>
    <scope>NUCLEOTIDE SEQUENCE [LARGE SCALE GENOMIC DNA]</scope>
    <source>
        <strain evidence="14 15">DSM 24482</strain>
    </source>
</reference>
<evidence type="ECO:0000313" key="15">
    <source>
        <dbReference type="Proteomes" id="UP000577956"/>
    </source>
</evidence>
<evidence type="ECO:0000256" key="6">
    <source>
        <dbReference type="ARBA" id="ARBA00022777"/>
    </source>
</evidence>
<dbReference type="Gene3D" id="1.20.5.1930">
    <property type="match status" value="1"/>
</dbReference>
<evidence type="ECO:0000259" key="11">
    <source>
        <dbReference type="Pfam" id="PF07730"/>
    </source>
</evidence>
<keyword evidence="7" id="KW-0067">ATP-binding</keyword>
<keyword evidence="10" id="KW-0472">Membrane</keyword>
<dbReference type="EMBL" id="JACCBK010000001">
    <property type="protein sequence ID" value="NYD86050.1"/>
    <property type="molecule type" value="Genomic_DNA"/>
</dbReference>
<dbReference type="InterPro" id="IPR050482">
    <property type="entry name" value="Sensor_HK_TwoCompSys"/>
</dbReference>
<feature type="transmembrane region" description="Helical" evidence="10">
    <location>
        <begin position="205"/>
        <end position="236"/>
    </location>
</feature>